<accession>A0A4W5KNN2</accession>
<feature type="compositionally biased region" description="Low complexity" evidence="1">
    <location>
        <begin position="105"/>
        <end position="117"/>
    </location>
</feature>
<reference evidence="3" key="3">
    <citation type="submission" date="2025-09" db="UniProtKB">
        <authorList>
            <consortium name="Ensembl"/>
        </authorList>
    </citation>
    <scope>IDENTIFICATION</scope>
</reference>
<sequence>MDRLSVLHDLLMEAADWSRVIQSAQSVPVLLHVYFNTVTMMRGCWPSWCWCCWREAVCCSTSPNTLQRYTGQYTPQHTHTGQYTPQHTHTGQYTPQHTHTHRSVHTTTHTDTPVSTHHNTKRGHQYNTTISKTTSLSVSQFNLRALLARQTYVNIAKASEIDNKN</sequence>
<evidence type="ECO:0000256" key="1">
    <source>
        <dbReference type="SAM" id="MobiDB-lite"/>
    </source>
</evidence>
<organism evidence="3 4">
    <name type="scientific">Hucho hucho</name>
    <name type="common">huchen</name>
    <dbReference type="NCBI Taxonomy" id="62062"/>
    <lineage>
        <taxon>Eukaryota</taxon>
        <taxon>Metazoa</taxon>
        <taxon>Chordata</taxon>
        <taxon>Craniata</taxon>
        <taxon>Vertebrata</taxon>
        <taxon>Euteleostomi</taxon>
        <taxon>Actinopterygii</taxon>
        <taxon>Neopterygii</taxon>
        <taxon>Teleostei</taxon>
        <taxon>Protacanthopterygii</taxon>
        <taxon>Salmoniformes</taxon>
        <taxon>Salmonidae</taxon>
        <taxon>Salmoninae</taxon>
        <taxon>Hucho</taxon>
    </lineage>
</organism>
<dbReference type="STRING" id="62062.ENSHHUP00000018137"/>
<evidence type="ECO:0000313" key="3">
    <source>
        <dbReference type="Ensembl" id="ENSHHUP00000018137.1"/>
    </source>
</evidence>
<dbReference type="Ensembl" id="ENSHHUT00000018793.1">
    <property type="protein sequence ID" value="ENSHHUP00000018137.1"/>
    <property type="gene ID" value="ENSHHUG00000011301.1"/>
</dbReference>
<protein>
    <recommendedName>
        <fullName evidence="2">AP-5 complex subunit zeta-1 C-terminal TPR domain-containing protein</fullName>
    </recommendedName>
</protein>
<dbReference type="Proteomes" id="UP000314982">
    <property type="component" value="Unassembled WGS sequence"/>
</dbReference>
<name>A0A4W5KNN2_9TELE</name>
<evidence type="ECO:0000313" key="4">
    <source>
        <dbReference type="Proteomes" id="UP000314982"/>
    </source>
</evidence>
<feature type="domain" description="AP-5 complex subunit zeta-1 C-terminal TPR" evidence="2">
    <location>
        <begin position="2"/>
        <end position="40"/>
    </location>
</feature>
<dbReference type="InterPro" id="IPR056856">
    <property type="entry name" value="TPR_AP5Z1_C"/>
</dbReference>
<feature type="compositionally biased region" description="Polar residues" evidence="1">
    <location>
        <begin position="77"/>
        <end position="96"/>
    </location>
</feature>
<dbReference type="AlphaFoldDB" id="A0A4W5KNN2"/>
<keyword evidence="4" id="KW-1185">Reference proteome</keyword>
<feature type="region of interest" description="Disordered" evidence="1">
    <location>
        <begin position="77"/>
        <end position="128"/>
    </location>
</feature>
<reference evidence="4" key="1">
    <citation type="submission" date="2018-06" db="EMBL/GenBank/DDBJ databases">
        <title>Genome assembly of Danube salmon.</title>
        <authorList>
            <person name="Macqueen D.J."/>
            <person name="Gundappa M.K."/>
        </authorList>
    </citation>
    <scope>NUCLEOTIDE SEQUENCE [LARGE SCALE GENOMIC DNA]</scope>
</reference>
<reference evidence="3" key="2">
    <citation type="submission" date="2025-08" db="UniProtKB">
        <authorList>
            <consortium name="Ensembl"/>
        </authorList>
    </citation>
    <scope>IDENTIFICATION</scope>
</reference>
<dbReference type="Pfam" id="PF25154">
    <property type="entry name" value="TPR_AP5Z1_C"/>
    <property type="match status" value="1"/>
</dbReference>
<evidence type="ECO:0000259" key="2">
    <source>
        <dbReference type="Pfam" id="PF25154"/>
    </source>
</evidence>
<proteinExistence type="predicted"/>